<feature type="domain" description="Glycoside hydrolase family 2 catalytic" evidence="22">
    <location>
        <begin position="382"/>
        <end position="443"/>
    </location>
</feature>
<dbReference type="PANTHER" id="PTHR43730">
    <property type="entry name" value="BETA-MANNOSIDASE"/>
    <property type="match status" value="1"/>
</dbReference>
<dbReference type="GO" id="GO:0005576">
    <property type="term" value="C:extracellular region"/>
    <property type="evidence" value="ECO:0007669"/>
    <property type="project" value="UniProtKB-SubCell"/>
</dbReference>
<dbReference type="InterPro" id="IPR006102">
    <property type="entry name" value="Ig-like_GH2"/>
</dbReference>
<dbReference type="InterPro" id="IPR041447">
    <property type="entry name" value="Mannosidase_ig"/>
</dbReference>
<evidence type="ECO:0000256" key="8">
    <source>
        <dbReference type="ARBA" id="ARBA00012754"/>
    </source>
</evidence>
<comment type="subcellular location">
    <subcellularLocation>
        <location evidence="3">Lysosome</location>
    </subcellularLocation>
    <subcellularLocation>
        <location evidence="4">Secreted</location>
    </subcellularLocation>
</comment>
<evidence type="ECO:0000259" key="23">
    <source>
        <dbReference type="Pfam" id="PF17753"/>
    </source>
</evidence>
<comment type="pathway">
    <text evidence="5">Glycan metabolism; N-glycan degradation.</text>
</comment>
<accession>A0A7W2R3F5</accession>
<dbReference type="FunFam" id="2.60.120.260:FF:000060">
    <property type="entry name" value="Probable beta-mannosidase"/>
    <property type="match status" value="1"/>
</dbReference>
<dbReference type="InterPro" id="IPR036156">
    <property type="entry name" value="Beta-gal/glucu_dom_sf"/>
</dbReference>
<evidence type="ECO:0000256" key="9">
    <source>
        <dbReference type="ARBA" id="ARBA00015707"/>
    </source>
</evidence>
<dbReference type="EC" id="3.2.1.25" evidence="8"/>
<keyword evidence="13" id="KW-1015">Disulfide bond</keyword>
<dbReference type="Pfam" id="PF22666">
    <property type="entry name" value="Glyco_hydro_2_N2"/>
    <property type="match status" value="1"/>
</dbReference>
<dbReference type="AlphaFoldDB" id="A0A7W2R3F5"/>
<comment type="similarity">
    <text evidence="18">Belongs to the glycosyl hydrolase 2 family. Beta-mannosidase B subfamily.</text>
</comment>
<dbReference type="Gene3D" id="2.60.40.10">
    <property type="entry name" value="Immunoglobulins"/>
    <property type="match status" value="3"/>
</dbReference>
<dbReference type="SUPFAM" id="SSF49303">
    <property type="entry name" value="beta-Galactosidase/glucuronidase domain"/>
    <property type="match status" value="3"/>
</dbReference>
<evidence type="ECO:0000313" key="26">
    <source>
        <dbReference type="EMBL" id="MBA6152802.1"/>
    </source>
</evidence>
<keyword evidence="14" id="KW-0325">Glycoprotein</keyword>
<dbReference type="Proteomes" id="UP000541857">
    <property type="component" value="Unassembled WGS sequence"/>
</dbReference>
<keyword evidence="16" id="KW-0326">Glycosidase</keyword>
<dbReference type="EMBL" id="JACGLT010000005">
    <property type="protein sequence ID" value="MBA6152802.1"/>
    <property type="molecule type" value="Genomic_DNA"/>
</dbReference>
<dbReference type="GO" id="GO:0004567">
    <property type="term" value="F:beta-mannosidase activity"/>
    <property type="evidence" value="ECO:0007669"/>
    <property type="project" value="UniProtKB-EC"/>
</dbReference>
<dbReference type="PANTHER" id="PTHR43730:SF1">
    <property type="entry name" value="BETA-MANNOSIDASE"/>
    <property type="match status" value="1"/>
</dbReference>
<comment type="catalytic activity">
    <reaction evidence="1">
        <text>Hydrolysis of terminal, non-reducing beta-D-mannose residues in beta-D-mannosides.</text>
        <dbReference type="EC" id="3.2.1.25"/>
    </reaction>
</comment>
<evidence type="ECO:0000256" key="15">
    <source>
        <dbReference type="ARBA" id="ARBA00023228"/>
    </source>
</evidence>
<dbReference type="GO" id="GO:0005764">
    <property type="term" value="C:lysosome"/>
    <property type="evidence" value="ECO:0007669"/>
    <property type="project" value="UniProtKB-SubCell"/>
</dbReference>
<evidence type="ECO:0000256" key="18">
    <source>
        <dbReference type="ARBA" id="ARBA00038429"/>
    </source>
</evidence>
<evidence type="ECO:0000259" key="21">
    <source>
        <dbReference type="Pfam" id="PF00703"/>
    </source>
</evidence>
<gene>
    <name evidence="26" type="ORF">H3Z82_08715</name>
</gene>
<evidence type="ECO:0000313" key="27">
    <source>
        <dbReference type="Proteomes" id="UP000541857"/>
    </source>
</evidence>
<dbReference type="SUPFAM" id="SSF51445">
    <property type="entry name" value="(Trans)glycosidases"/>
    <property type="match status" value="1"/>
</dbReference>
<evidence type="ECO:0000256" key="2">
    <source>
        <dbReference type="ARBA" id="ARBA00003150"/>
    </source>
</evidence>
<dbReference type="InterPro" id="IPR013783">
    <property type="entry name" value="Ig-like_fold"/>
</dbReference>
<dbReference type="FunFam" id="3.20.20.80:FF:000050">
    <property type="entry name" value="Beta-mannosidase B"/>
    <property type="match status" value="1"/>
</dbReference>
<feature type="domain" description="Beta-mannosidase Ig-fold" evidence="23">
    <location>
        <begin position="770"/>
        <end position="844"/>
    </location>
</feature>
<dbReference type="InterPro" id="IPR008979">
    <property type="entry name" value="Galactose-bd-like_sf"/>
</dbReference>
<dbReference type="InterPro" id="IPR017853">
    <property type="entry name" value="GH"/>
</dbReference>
<evidence type="ECO:0000256" key="5">
    <source>
        <dbReference type="ARBA" id="ARBA00004740"/>
    </source>
</evidence>
<evidence type="ECO:0000256" key="12">
    <source>
        <dbReference type="ARBA" id="ARBA00022801"/>
    </source>
</evidence>
<dbReference type="Pfam" id="PF17786">
    <property type="entry name" value="Mannosidase_ig"/>
    <property type="match status" value="1"/>
</dbReference>
<keyword evidence="12 26" id="KW-0378">Hydrolase</keyword>
<dbReference type="InterPro" id="IPR050887">
    <property type="entry name" value="Beta-mannosidase_GH2"/>
</dbReference>
<comment type="subunit">
    <text evidence="7">Homodimer.</text>
</comment>
<evidence type="ECO:0000256" key="10">
    <source>
        <dbReference type="ARBA" id="ARBA00022525"/>
    </source>
</evidence>
<feature type="domain" description="Beta-mannosidase-like galactose-binding" evidence="25">
    <location>
        <begin position="18"/>
        <end position="195"/>
    </location>
</feature>
<evidence type="ECO:0000259" key="24">
    <source>
        <dbReference type="Pfam" id="PF17786"/>
    </source>
</evidence>
<dbReference type="RefSeq" id="WP_182205004.1">
    <property type="nucleotide sequence ID" value="NZ_JACGLT010000005.1"/>
</dbReference>
<sequence length="845" mass="97223">MINISVNAQNKITIDSQWEFRQSNIGEWLPATVPGTVHTDLLNNKIIEDPYYRTNEKDLQWIDKVNWEYKTTFNIDASVFNKEHIDIIFNGLDTYADVYLNDSLILSADNMFRTWKVDSKKLLKNGANDLHIVFHSPINKGMALYETFGIPLPANNDQSENGGLGSNKVSVHTRKAGYHYGWDWGPRFVTSGIWRTIEINAWNTAQIDDSYVVTRSIDRNSAHLTADVTINLSTPGNYTLITKLDGQKVAQNDAFLEKGVQEIKSEFKIRNPKLWWPVGLGDAHLYTVTQELYLDTELIDVKEVKTGVRTARLIQEEDADKNGRSFYFEVNGVPVFGKGANYIPNDLFLPRVTLEDYETVINSAVEANMNMLRVWGGGIYENDEFYELCDEKGIMVWQDFMFACSMYPDTPELQESIKQEAIDNVRRLRNHPSIVLWCGNNEIEVAWSEYDHTRGWGGWRKEYPREQQNKIWAAYETIFHDILPKVVTAETELIDYWKSSPSAGPEQVATNETRSGDNHYWGVWHGLHPFSDFNTYIPRFMSEYGFQSFPEFSTVKKYTIESDWDIESEVMAAHQRSGIGNLRIKQYMESHYKDPKDFESFLYVSQLLQAKGIKEAIEAHRRNMPYCMGSLFWQINDCWPVASWSSMDYYKNWKAQQYMTKKAFAPIFVSPKVNGEQLEFYVISDELKSQRAELKVTAMDFNGHIISSSNNTIKIDPNTSNIYHTVDVSTLIKDYKMEDVVVLSEVIVNGEMVSDNITYFAEPKDIELFQPEIIKTFTVSDDGKTQLTLSSKTLVKDVFITIDGASLKLSDNYFDLLPDLEKTVTFESSDVDPTKIKITSLFDTY</sequence>
<dbReference type="GO" id="GO:0005975">
    <property type="term" value="P:carbohydrate metabolic process"/>
    <property type="evidence" value="ECO:0007669"/>
    <property type="project" value="InterPro"/>
</dbReference>
<dbReference type="Gene3D" id="3.20.20.80">
    <property type="entry name" value="Glycosidases"/>
    <property type="match status" value="1"/>
</dbReference>
<evidence type="ECO:0000259" key="25">
    <source>
        <dbReference type="Pfam" id="PF22666"/>
    </source>
</evidence>
<evidence type="ECO:0000256" key="11">
    <source>
        <dbReference type="ARBA" id="ARBA00022729"/>
    </source>
</evidence>
<name>A0A7W2R3F5_9FLAO</name>
<evidence type="ECO:0000256" key="17">
    <source>
        <dbReference type="ARBA" id="ARBA00032581"/>
    </source>
</evidence>
<dbReference type="SUPFAM" id="SSF49785">
    <property type="entry name" value="Galactose-binding domain-like"/>
    <property type="match status" value="1"/>
</dbReference>
<evidence type="ECO:0000256" key="16">
    <source>
        <dbReference type="ARBA" id="ARBA00023295"/>
    </source>
</evidence>
<evidence type="ECO:0000256" key="6">
    <source>
        <dbReference type="ARBA" id="ARBA00011245"/>
    </source>
</evidence>
<feature type="domain" description="Mannosidase Ig/CBM-like" evidence="24">
    <location>
        <begin position="677"/>
        <end position="765"/>
    </location>
</feature>
<organism evidence="26 27">
    <name type="scientific">Gelidibacter maritimus</name>
    <dbReference type="NCBI Taxonomy" id="2761487"/>
    <lineage>
        <taxon>Bacteria</taxon>
        <taxon>Pseudomonadati</taxon>
        <taxon>Bacteroidota</taxon>
        <taxon>Flavobacteriia</taxon>
        <taxon>Flavobacteriales</taxon>
        <taxon>Flavobacteriaceae</taxon>
        <taxon>Gelidibacter</taxon>
    </lineage>
</organism>
<dbReference type="GO" id="GO:0006516">
    <property type="term" value="P:glycoprotein catabolic process"/>
    <property type="evidence" value="ECO:0007669"/>
    <property type="project" value="TreeGrafter"/>
</dbReference>
<evidence type="ECO:0000259" key="22">
    <source>
        <dbReference type="Pfam" id="PF02836"/>
    </source>
</evidence>
<dbReference type="InterPro" id="IPR054593">
    <property type="entry name" value="Beta-mannosidase-like_N2"/>
</dbReference>
<keyword evidence="27" id="KW-1185">Reference proteome</keyword>
<evidence type="ECO:0000256" key="14">
    <source>
        <dbReference type="ARBA" id="ARBA00023180"/>
    </source>
</evidence>
<dbReference type="Pfam" id="PF17753">
    <property type="entry name" value="Ig_mannosidase"/>
    <property type="match status" value="1"/>
</dbReference>
<dbReference type="Pfam" id="PF02836">
    <property type="entry name" value="Glyco_hydro_2_C"/>
    <property type="match status" value="1"/>
</dbReference>
<evidence type="ECO:0000256" key="1">
    <source>
        <dbReference type="ARBA" id="ARBA00000829"/>
    </source>
</evidence>
<comment type="caution">
    <text evidence="26">The sequence shown here is derived from an EMBL/GenBank/DDBJ whole genome shotgun (WGS) entry which is preliminary data.</text>
</comment>
<keyword evidence="15" id="KW-0458">Lysosome</keyword>
<dbReference type="Pfam" id="PF00703">
    <property type="entry name" value="Glyco_hydro_2"/>
    <property type="match status" value="1"/>
</dbReference>
<proteinExistence type="inferred from homology"/>
<keyword evidence="10" id="KW-0964">Secreted</keyword>
<reference evidence="26 27" key="1">
    <citation type="submission" date="2020-07" db="EMBL/GenBank/DDBJ databases">
        <title>Bacterium isolated from marine sediment.</title>
        <authorList>
            <person name="Shang D."/>
        </authorList>
    </citation>
    <scope>NUCLEOTIDE SEQUENCE [LARGE SCALE GENOMIC DNA]</scope>
    <source>
        <strain evidence="26 27">F6074</strain>
    </source>
</reference>
<comment type="function">
    <text evidence="2">Exoglycosidase that cleaves the single beta-linked mannose residue from the non-reducing end of all N-linked glycoprotein oligosaccharides.</text>
</comment>
<evidence type="ECO:0000256" key="19">
    <source>
        <dbReference type="ARBA" id="ARBA00041069"/>
    </source>
</evidence>
<evidence type="ECO:0000256" key="4">
    <source>
        <dbReference type="ARBA" id="ARBA00004613"/>
    </source>
</evidence>
<evidence type="ECO:0000256" key="3">
    <source>
        <dbReference type="ARBA" id="ARBA00004371"/>
    </source>
</evidence>
<dbReference type="Gene3D" id="2.60.120.260">
    <property type="entry name" value="Galactose-binding domain-like"/>
    <property type="match status" value="1"/>
</dbReference>
<protein>
    <recommendedName>
        <fullName evidence="9">Beta-mannosidase</fullName>
        <ecNumber evidence="8">3.2.1.25</ecNumber>
    </recommendedName>
    <alternativeName>
        <fullName evidence="19">Beta-mannosidase B</fullName>
    </alternativeName>
    <alternativeName>
        <fullName evidence="17">Lysosomal beta A mannosidase</fullName>
    </alternativeName>
    <alternativeName>
        <fullName evidence="20">Mannanase B</fullName>
    </alternativeName>
</protein>
<comment type="subunit">
    <text evidence="6">Monomer.</text>
</comment>
<keyword evidence="11" id="KW-0732">Signal</keyword>
<dbReference type="InterPro" id="IPR041625">
    <property type="entry name" value="Beta-mannosidase_Ig"/>
</dbReference>
<dbReference type="InterPro" id="IPR006103">
    <property type="entry name" value="Glyco_hydro_2_cat"/>
</dbReference>
<evidence type="ECO:0000256" key="20">
    <source>
        <dbReference type="ARBA" id="ARBA00041614"/>
    </source>
</evidence>
<evidence type="ECO:0000256" key="13">
    <source>
        <dbReference type="ARBA" id="ARBA00023157"/>
    </source>
</evidence>
<feature type="domain" description="Glycoside hydrolase family 2 immunoglobulin-like beta-sandwich" evidence="21">
    <location>
        <begin position="206"/>
        <end position="309"/>
    </location>
</feature>
<evidence type="ECO:0000256" key="7">
    <source>
        <dbReference type="ARBA" id="ARBA00011738"/>
    </source>
</evidence>